<evidence type="ECO:0000313" key="5">
    <source>
        <dbReference type="Proteomes" id="UP000748531"/>
    </source>
</evidence>
<organism evidence="4 5">
    <name type="scientific">Paragonimus heterotremus</name>
    <dbReference type="NCBI Taxonomy" id="100268"/>
    <lineage>
        <taxon>Eukaryota</taxon>
        <taxon>Metazoa</taxon>
        <taxon>Spiralia</taxon>
        <taxon>Lophotrochozoa</taxon>
        <taxon>Platyhelminthes</taxon>
        <taxon>Trematoda</taxon>
        <taxon>Digenea</taxon>
        <taxon>Plagiorchiida</taxon>
        <taxon>Troglotremata</taxon>
        <taxon>Troglotrematidae</taxon>
        <taxon>Paragonimus</taxon>
    </lineage>
</organism>
<dbReference type="EMBL" id="LUCH01003922">
    <property type="protein sequence ID" value="KAF5399576.1"/>
    <property type="molecule type" value="Genomic_DNA"/>
</dbReference>
<dbReference type="GO" id="GO:0016973">
    <property type="term" value="P:poly(A)+ mRNA export from nucleus"/>
    <property type="evidence" value="ECO:0007669"/>
    <property type="project" value="TreeGrafter"/>
</dbReference>
<dbReference type="PANTHER" id="PTHR19965">
    <property type="entry name" value="RNA AND EXPORT FACTOR BINDING PROTEIN"/>
    <property type="match status" value="1"/>
</dbReference>
<dbReference type="GO" id="GO:0016607">
    <property type="term" value="C:nuclear speck"/>
    <property type="evidence" value="ECO:0007669"/>
    <property type="project" value="TreeGrafter"/>
</dbReference>
<name>A0A8J4WGM8_9TREM</name>
<dbReference type="PROSITE" id="PS50102">
    <property type="entry name" value="RRM"/>
    <property type="match status" value="1"/>
</dbReference>
<dbReference type="OrthoDB" id="346839at2759"/>
<reference evidence="4" key="1">
    <citation type="submission" date="2019-05" db="EMBL/GenBank/DDBJ databases">
        <title>Annotation for the trematode Paragonimus heterotremus.</title>
        <authorList>
            <person name="Choi Y.-J."/>
        </authorList>
    </citation>
    <scope>NUCLEOTIDE SEQUENCE</scope>
    <source>
        <strain evidence="4">LC</strain>
    </source>
</reference>
<dbReference type="SUPFAM" id="SSF54928">
    <property type="entry name" value="RNA-binding domain, RBD"/>
    <property type="match status" value="1"/>
</dbReference>
<proteinExistence type="predicted"/>
<dbReference type="Pfam" id="PF00076">
    <property type="entry name" value="RRM_1"/>
    <property type="match status" value="1"/>
</dbReference>
<dbReference type="InterPro" id="IPR000504">
    <property type="entry name" value="RRM_dom"/>
</dbReference>
<protein>
    <submittedName>
        <fullName evidence="4">Polymerase delta-interacting protein 3</fullName>
    </submittedName>
</protein>
<dbReference type="CDD" id="cd12681">
    <property type="entry name" value="RRM_SKAR"/>
    <property type="match status" value="1"/>
</dbReference>
<evidence type="ECO:0000259" key="3">
    <source>
        <dbReference type="PROSITE" id="PS50102"/>
    </source>
</evidence>
<dbReference type="SMART" id="SM00360">
    <property type="entry name" value="RRM"/>
    <property type="match status" value="1"/>
</dbReference>
<comment type="caution">
    <text evidence="4">The sequence shown here is derived from an EMBL/GenBank/DDBJ whole genome shotgun (WGS) entry which is preliminary data.</text>
</comment>
<sequence length="334" mass="36635">MNATFEKRLRTRPVKHRLGKMPTTRKIPDVDLRQKLSSTIRSLDARSVIRNRRRSRVFTNRDARNILQKRPRANARGSSNRVPFMVPIKTVKNDLFTQGSVNRARIGVTGRAPIRRYMATQIPDLLSLPVGPSGFLQNAGGASRLFANIANPSDTMVTLTSNTGNKLSPIQGFRVEVRNLQPSVSLDDVFELFSSIGTLRLCNLVRPGHAQVVFNELADANEAVRRYNGRELDGRPMSVSLVTQLPSGMGTAMRFASRLGPVASPGAVSFQTTGALANKWRQGDSPAKLLHTGLGGSKGKSTMEIDMDVVRKALFNVSSGSTARKPVDFNVSLR</sequence>
<dbReference type="InterPro" id="IPR012677">
    <property type="entry name" value="Nucleotide-bd_a/b_plait_sf"/>
</dbReference>
<accession>A0A8J4WGM8</accession>
<dbReference type="Gene3D" id="3.30.70.330">
    <property type="match status" value="1"/>
</dbReference>
<dbReference type="PANTHER" id="PTHR19965:SF96">
    <property type="entry name" value="POLYMERASE DELTA-INTERACTING PROTEIN 3"/>
    <property type="match status" value="1"/>
</dbReference>
<dbReference type="Proteomes" id="UP000748531">
    <property type="component" value="Unassembled WGS sequence"/>
</dbReference>
<gene>
    <name evidence="4" type="ORF">PHET_07252</name>
</gene>
<dbReference type="AlphaFoldDB" id="A0A8J4WGM8"/>
<keyword evidence="1 2" id="KW-0694">RNA-binding</keyword>
<dbReference type="InterPro" id="IPR034784">
    <property type="entry name" value="PDIP3_RRM"/>
</dbReference>
<evidence type="ECO:0000256" key="2">
    <source>
        <dbReference type="PROSITE-ProRule" id="PRU00176"/>
    </source>
</evidence>
<keyword evidence="5" id="KW-1185">Reference proteome</keyword>
<dbReference type="InterPro" id="IPR035979">
    <property type="entry name" value="RBD_domain_sf"/>
</dbReference>
<dbReference type="InterPro" id="IPR051229">
    <property type="entry name" value="ALYREF_mRNA_export"/>
</dbReference>
<evidence type="ECO:0000313" key="4">
    <source>
        <dbReference type="EMBL" id="KAF5399576.1"/>
    </source>
</evidence>
<evidence type="ECO:0000256" key="1">
    <source>
        <dbReference type="ARBA" id="ARBA00022884"/>
    </source>
</evidence>
<feature type="domain" description="RRM" evidence="3">
    <location>
        <begin position="173"/>
        <end position="244"/>
    </location>
</feature>
<dbReference type="GO" id="GO:0003729">
    <property type="term" value="F:mRNA binding"/>
    <property type="evidence" value="ECO:0007669"/>
    <property type="project" value="TreeGrafter"/>
</dbReference>